<dbReference type="OrthoDB" id="9803420at2"/>
<dbReference type="PANTHER" id="PTHR10954:SF18">
    <property type="entry name" value="RIBONUCLEASE HII"/>
    <property type="match status" value="1"/>
</dbReference>
<dbReference type="InterPro" id="IPR001352">
    <property type="entry name" value="RNase_HII/HIII"/>
</dbReference>
<evidence type="ECO:0000256" key="5">
    <source>
        <dbReference type="ARBA" id="ARBA00007383"/>
    </source>
</evidence>
<keyword evidence="9 14" id="KW-0540">Nuclease</keyword>
<evidence type="ECO:0000256" key="8">
    <source>
        <dbReference type="ARBA" id="ARBA00022490"/>
    </source>
</evidence>
<dbReference type="FunFam" id="3.30.420.10:FF:000006">
    <property type="entry name" value="Ribonuclease HII"/>
    <property type="match status" value="1"/>
</dbReference>
<dbReference type="InterPro" id="IPR036397">
    <property type="entry name" value="RNaseH_sf"/>
</dbReference>
<evidence type="ECO:0000256" key="16">
    <source>
        <dbReference type="RuleBase" id="RU003515"/>
    </source>
</evidence>
<dbReference type="PANTHER" id="PTHR10954">
    <property type="entry name" value="RIBONUCLEASE H2 SUBUNIT A"/>
    <property type="match status" value="1"/>
</dbReference>
<evidence type="ECO:0000256" key="7">
    <source>
        <dbReference type="ARBA" id="ARBA00019179"/>
    </source>
</evidence>
<keyword evidence="8 14" id="KW-0963">Cytoplasm</keyword>
<proteinExistence type="inferred from homology"/>
<protein>
    <recommendedName>
        <fullName evidence="7 14">Ribonuclease HII</fullName>
        <shortName evidence="14">RNase HII</shortName>
        <ecNumber evidence="6 14">3.1.26.4</ecNumber>
    </recommendedName>
</protein>
<dbReference type="AlphaFoldDB" id="A0A1D9P119"/>
<dbReference type="GO" id="GO:0006298">
    <property type="term" value="P:mismatch repair"/>
    <property type="evidence" value="ECO:0007669"/>
    <property type="project" value="TreeGrafter"/>
</dbReference>
<organism evidence="18 19">
    <name type="scientific">Butyrivibrio hungatei</name>
    <dbReference type="NCBI Taxonomy" id="185008"/>
    <lineage>
        <taxon>Bacteria</taxon>
        <taxon>Bacillati</taxon>
        <taxon>Bacillota</taxon>
        <taxon>Clostridia</taxon>
        <taxon>Lachnospirales</taxon>
        <taxon>Lachnospiraceae</taxon>
        <taxon>Butyrivibrio</taxon>
    </lineage>
</organism>
<dbReference type="RefSeq" id="WP_071176008.1">
    <property type="nucleotide sequence ID" value="NZ_CP017831.1"/>
</dbReference>
<keyword evidence="13 14" id="KW-0464">Manganese</keyword>
<dbReference type="InterPro" id="IPR012337">
    <property type="entry name" value="RNaseH-like_sf"/>
</dbReference>
<dbReference type="GO" id="GO:0030145">
    <property type="term" value="F:manganese ion binding"/>
    <property type="evidence" value="ECO:0007669"/>
    <property type="project" value="UniProtKB-UniRule"/>
</dbReference>
<keyword evidence="19" id="KW-1185">Reference proteome</keyword>
<evidence type="ECO:0000256" key="4">
    <source>
        <dbReference type="ARBA" id="ARBA00004496"/>
    </source>
</evidence>
<feature type="binding site" evidence="14 15">
    <location>
        <position position="76"/>
    </location>
    <ligand>
        <name>a divalent metal cation</name>
        <dbReference type="ChEBI" id="CHEBI:60240"/>
    </ligand>
</feature>
<evidence type="ECO:0000256" key="2">
    <source>
        <dbReference type="ARBA" id="ARBA00001946"/>
    </source>
</evidence>
<evidence type="ECO:0000256" key="10">
    <source>
        <dbReference type="ARBA" id="ARBA00022723"/>
    </source>
</evidence>
<dbReference type="CDD" id="cd07182">
    <property type="entry name" value="RNase_HII_bacteria_HII_like"/>
    <property type="match status" value="1"/>
</dbReference>
<dbReference type="PROSITE" id="PS51975">
    <property type="entry name" value="RNASE_H_2"/>
    <property type="match status" value="1"/>
</dbReference>
<evidence type="ECO:0000256" key="14">
    <source>
        <dbReference type="HAMAP-Rule" id="MF_00052"/>
    </source>
</evidence>
<dbReference type="Pfam" id="PF01351">
    <property type="entry name" value="RNase_HII"/>
    <property type="match status" value="1"/>
</dbReference>
<dbReference type="NCBIfam" id="NF000594">
    <property type="entry name" value="PRK00015.1-1"/>
    <property type="match status" value="1"/>
</dbReference>
<dbReference type="SUPFAM" id="SSF53098">
    <property type="entry name" value="Ribonuclease H-like"/>
    <property type="match status" value="1"/>
</dbReference>
<dbReference type="GO" id="GO:0005737">
    <property type="term" value="C:cytoplasm"/>
    <property type="evidence" value="ECO:0007669"/>
    <property type="project" value="UniProtKB-SubCell"/>
</dbReference>
<dbReference type="EC" id="3.1.26.4" evidence="6 14"/>
<keyword evidence="12 14" id="KW-0378">Hydrolase</keyword>
<comment type="catalytic activity">
    <reaction evidence="1 14 15 16">
        <text>Endonucleolytic cleavage to 5'-phosphomonoester.</text>
        <dbReference type="EC" id="3.1.26.4"/>
    </reaction>
</comment>
<dbReference type="InterPro" id="IPR022898">
    <property type="entry name" value="RNase_HII"/>
</dbReference>
<evidence type="ECO:0000259" key="17">
    <source>
        <dbReference type="PROSITE" id="PS51975"/>
    </source>
</evidence>
<comment type="cofactor">
    <cofactor evidence="2">
        <name>Mg(2+)</name>
        <dbReference type="ChEBI" id="CHEBI:18420"/>
    </cofactor>
</comment>
<feature type="binding site" evidence="14 15">
    <location>
        <position position="168"/>
    </location>
    <ligand>
        <name>a divalent metal cation</name>
        <dbReference type="ChEBI" id="CHEBI:60240"/>
    </ligand>
</feature>
<dbReference type="GO" id="GO:0003723">
    <property type="term" value="F:RNA binding"/>
    <property type="evidence" value="ECO:0007669"/>
    <property type="project" value="UniProtKB-UniRule"/>
</dbReference>
<comment type="similarity">
    <text evidence="5 14 16">Belongs to the RNase HII family.</text>
</comment>
<evidence type="ECO:0000256" key="13">
    <source>
        <dbReference type="ARBA" id="ARBA00023211"/>
    </source>
</evidence>
<evidence type="ECO:0000313" key="18">
    <source>
        <dbReference type="EMBL" id="AOZ96306.1"/>
    </source>
</evidence>
<name>A0A1D9P119_9FIRM</name>
<evidence type="ECO:0000313" key="19">
    <source>
        <dbReference type="Proteomes" id="UP000179284"/>
    </source>
</evidence>
<comment type="subcellular location">
    <subcellularLocation>
        <location evidence="4 14">Cytoplasm</location>
    </subcellularLocation>
</comment>
<feature type="binding site" evidence="14 15">
    <location>
        <position position="77"/>
    </location>
    <ligand>
        <name>a divalent metal cation</name>
        <dbReference type="ChEBI" id="CHEBI:60240"/>
    </ligand>
</feature>
<evidence type="ECO:0000256" key="12">
    <source>
        <dbReference type="ARBA" id="ARBA00022801"/>
    </source>
</evidence>
<dbReference type="Gene3D" id="3.30.420.10">
    <property type="entry name" value="Ribonuclease H-like superfamily/Ribonuclease H"/>
    <property type="match status" value="1"/>
</dbReference>
<dbReference type="GO" id="GO:0043137">
    <property type="term" value="P:DNA replication, removal of RNA primer"/>
    <property type="evidence" value="ECO:0007669"/>
    <property type="project" value="TreeGrafter"/>
</dbReference>
<evidence type="ECO:0000256" key="3">
    <source>
        <dbReference type="ARBA" id="ARBA00004065"/>
    </source>
</evidence>
<gene>
    <name evidence="14" type="primary">rnhB</name>
    <name evidence="18" type="ORF">bhn_I1272</name>
</gene>
<comment type="function">
    <text evidence="3 14 16">Endonuclease that specifically degrades the RNA of RNA-DNA hybrids.</text>
</comment>
<dbReference type="KEGG" id="bhu:bhn_I1272"/>
<dbReference type="EMBL" id="CP017831">
    <property type="protein sequence ID" value="AOZ96306.1"/>
    <property type="molecule type" value="Genomic_DNA"/>
</dbReference>
<evidence type="ECO:0000256" key="6">
    <source>
        <dbReference type="ARBA" id="ARBA00012180"/>
    </source>
</evidence>
<keyword evidence="11 14" id="KW-0255">Endonuclease</keyword>
<dbReference type="GO" id="GO:0032299">
    <property type="term" value="C:ribonuclease H2 complex"/>
    <property type="evidence" value="ECO:0007669"/>
    <property type="project" value="TreeGrafter"/>
</dbReference>
<evidence type="ECO:0000256" key="1">
    <source>
        <dbReference type="ARBA" id="ARBA00000077"/>
    </source>
</evidence>
<reference evidence="19" key="1">
    <citation type="submission" date="2016-10" db="EMBL/GenBank/DDBJ databases">
        <title>The complete genome sequence of the rumen bacterium Butyrivibrio hungatei MB2003.</title>
        <authorList>
            <person name="Palevich N."/>
            <person name="Kelly W.J."/>
            <person name="Leahy S.C."/>
            <person name="Altermann E."/>
            <person name="Rakonjac J."/>
            <person name="Attwood G.T."/>
        </authorList>
    </citation>
    <scope>NUCLEOTIDE SEQUENCE [LARGE SCALE GENOMIC DNA]</scope>
    <source>
        <strain evidence="19">MB2003</strain>
    </source>
</reference>
<keyword evidence="10 14" id="KW-0479">Metal-binding</keyword>
<evidence type="ECO:0000256" key="9">
    <source>
        <dbReference type="ARBA" id="ARBA00022722"/>
    </source>
</evidence>
<dbReference type="HAMAP" id="MF_00052_B">
    <property type="entry name" value="RNase_HII_B"/>
    <property type="match status" value="1"/>
</dbReference>
<accession>A0A1D9P119</accession>
<evidence type="ECO:0000256" key="15">
    <source>
        <dbReference type="PROSITE-ProRule" id="PRU01319"/>
    </source>
</evidence>
<dbReference type="NCBIfam" id="NF000595">
    <property type="entry name" value="PRK00015.1-3"/>
    <property type="match status" value="1"/>
</dbReference>
<dbReference type="Proteomes" id="UP000179284">
    <property type="component" value="Chromosome I"/>
</dbReference>
<dbReference type="GO" id="GO:0004523">
    <property type="term" value="F:RNA-DNA hybrid ribonuclease activity"/>
    <property type="evidence" value="ECO:0007669"/>
    <property type="project" value="UniProtKB-UniRule"/>
</dbReference>
<comment type="cofactor">
    <cofactor evidence="14 15">
        <name>Mn(2+)</name>
        <dbReference type="ChEBI" id="CHEBI:29035"/>
    </cofactor>
    <cofactor evidence="14 15">
        <name>Mg(2+)</name>
        <dbReference type="ChEBI" id="CHEBI:18420"/>
    </cofactor>
    <text evidence="14 15">Manganese or magnesium. Binds 1 divalent metal ion per monomer in the absence of substrate. May bind a second metal ion after substrate binding.</text>
</comment>
<sequence>MKAMSEIKSLLSGLGTIDEYSMFIDEFSSDERAGVQKMVATAHKKVEAIQKELLRLDEMKKYEKEYASLGYLCGIDEVGRGPLAGPVYAAAVILPSDSNILYINDSKKLSEKKREELYDIIMDEAIAVGIACNSPERIDEINILQATYEAMTMAVNNLKVKPNALLIDAVHIPQLEDYKQISIIKGDAKSMSIAAASIIAKVTRDRLMKEYAKKYPEYGFDSNKGYGSADHIAALKKYGPCELHRRSFIGNFV</sequence>
<evidence type="ECO:0000256" key="11">
    <source>
        <dbReference type="ARBA" id="ARBA00022759"/>
    </source>
</evidence>
<dbReference type="InterPro" id="IPR024567">
    <property type="entry name" value="RNase_HII/HIII_dom"/>
</dbReference>
<feature type="domain" description="RNase H type-2" evidence="17">
    <location>
        <begin position="70"/>
        <end position="253"/>
    </location>
</feature>